<dbReference type="AlphaFoldDB" id="A0A495UKZ2"/>
<dbReference type="Proteomes" id="UP000274556">
    <property type="component" value="Unassembled WGS sequence"/>
</dbReference>
<accession>A0A495UKZ2</accession>
<dbReference type="InterPro" id="IPR036397">
    <property type="entry name" value="RNaseH_sf"/>
</dbReference>
<organism evidence="1 2">
    <name type="scientific">Thiocapsa rosea</name>
    <dbReference type="NCBI Taxonomy" id="69360"/>
    <lineage>
        <taxon>Bacteria</taxon>
        <taxon>Pseudomonadati</taxon>
        <taxon>Pseudomonadota</taxon>
        <taxon>Gammaproteobacteria</taxon>
        <taxon>Chromatiales</taxon>
        <taxon>Chromatiaceae</taxon>
        <taxon>Thiocapsa</taxon>
    </lineage>
</organism>
<dbReference type="InterPro" id="IPR012337">
    <property type="entry name" value="RNaseH-like_sf"/>
</dbReference>
<dbReference type="RefSeq" id="WP_120800241.1">
    <property type="nucleotide sequence ID" value="NZ_RBXL01000002.1"/>
</dbReference>
<dbReference type="GO" id="GO:0003676">
    <property type="term" value="F:nucleic acid binding"/>
    <property type="evidence" value="ECO:0007669"/>
    <property type="project" value="InterPro"/>
</dbReference>
<sequence>MRTRYLNLRASGPNPDRDEILEIALLDDAGAILLDSFVHPRLPTIWPDVWRVARIAPEDVAKAPLIDELHPIIIEAVWDARVVIYNAADHAPLLHEVLAHAAEVRCAMQAYASAADEYAVPQDTVQCPPLGVAAAHVGHVWTDRPHRALAACRATRAVWHWTNAQAAPNQITPAAPHAHRPEG</sequence>
<evidence type="ECO:0000313" key="1">
    <source>
        <dbReference type="EMBL" id="RKT37954.1"/>
    </source>
</evidence>
<proteinExistence type="predicted"/>
<protein>
    <submittedName>
        <fullName evidence="1">DNA polymerase-3 subunit epsilon</fullName>
    </submittedName>
</protein>
<dbReference type="OrthoDB" id="6174272at2"/>
<gene>
    <name evidence="1" type="ORF">BDD21_5466</name>
</gene>
<name>A0A495UKZ2_9GAMM</name>
<dbReference type="EMBL" id="RBXL01000002">
    <property type="protein sequence ID" value="RKT37954.1"/>
    <property type="molecule type" value="Genomic_DNA"/>
</dbReference>
<dbReference type="SUPFAM" id="SSF53098">
    <property type="entry name" value="Ribonuclease H-like"/>
    <property type="match status" value="1"/>
</dbReference>
<comment type="caution">
    <text evidence="1">The sequence shown here is derived from an EMBL/GenBank/DDBJ whole genome shotgun (WGS) entry which is preliminary data.</text>
</comment>
<reference evidence="1 2" key="1">
    <citation type="submission" date="2018-10" db="EMBL/GenBank/DDBJ databases">
        <title>Genomic Encyclopedia of Archaeal and Bacterial Type Strains, Phase II (KMG-II): from individual species to whole genera.</title>
        <authorList>
            <person name="Goeker M."/>
        </authorList>
    </citation>
    <scope>NUCLEOTIDE SEQUENCE [LARGE SCALE GENOMIC DNA]</scope>
    <source>
        <strain evidence="1 2">DSM 235</strain>
    </source>
</reference>
<dbReference type="Gene3D" id="3.30.420.10">
    <property type="entry name" value="Ribonuclease H-like superfamily/Ribonuclease H"/>
    <property type="match status" value="1"/>
</dbReference>
<keyword evidence="2" id="KW-1185">Reference proteome</keyword>
<evidence type="ECO:0000313" key="2">
    <source>
        <dbReference type="Proteomes" id="UP000274556"/>
    </source>
</evidence>